<protein>
    <submittedName>
        <fullName evidence="1">Uncharacterized protein</fullName>
    </submittedName>
</protein>
<accession>A0A8J2U5F2</accession>
<gene>
    <name evidence="1" type="ORF">GCM10011369_20470</name>
</gene>
<dbReference type="EMBL" id="BMDX01000009">
    <property type="protein sequence ID" value="GGA78483.1"/>
    <property type="molecule type" value="Genomic_DNA"/>
</dbReference>
<organism evidence="1 2">
    <name type="scientific">Neiella marina</name>
    <dbReference type="NCBI Taxonomy" id="508461"/>
    <lineage>
        <taxon>Bacteria</taxon>
        <taxon>Pseudomonadati</taxon>
        <taxon>Pseudomonadota</taxon>
        <taxon>Gammaproteobacteria</taxon>
        <taxon>Alteromonadales</taxon>
        <taxon>Echinimonadaceae</taxon>
        <taxon>Neiella</taxon>
    </lineage>
</organism>
<dbReference type="OrthoDB" id="286125at2"/>
<evidence type="ECO:0000313" key="1">
    <source>
        <dbReference type="EMBL" id="GGA78483.1"/>
    </source>
</evidence>
<dbReference type="Pfam" id="PF10364">
    <property type="entry name" value="NKWYS"/>
    <property type="match status" value="1"/>
</dbReference>
<name>A0A8J2U5F2_9GAMM</name>
<comment type="caution">
    <text evidence="1">The sequence shown here is derived from an EMBL/GenBank/DDBJ whole genome shotgun (WGS) entry which is preliminary data.</text>
</comment>
<dbReference type="RefSeq" id="WP_087505720.1">
    <property type="nucleotide sequence ID" value="NZ_BMDX01000009.1"/>
</dbReference>
<dbReference type="InterPro" id="IPR018831">
    <property type="entry name" value="Uncharacterised_NKWYS"/>
</dbReference>
<dbReference type="AlphaFoldDB" id="A0A8J2U5F2"/>
<dbReference type="Proteomes" id="UP000619743">
    <property type="component" value="Unassembled WGS sequence"/>
</dbReference>
<reference evidence="2" key="1">
    <citation type="journal article" date="2019" name="Int. J. Syst. Evol. Microbiol.">
        <title>The Global Catalogue of Microorganisms (GCM) 10K type strain sequencing project: providing services to taxonomists for standard genome sequencing and annotation.</title>
        <authorList>
            <consortium name="The Broad Institute Genomics Platform"/>
            <consortium name="The Broad Institute Genome Sequencing Center for Infectious Disease"/>
            <person name="Wu L."/>
            <person name="Ma J."/>
        </authorList>
    </citation>
    <scope>NUCLEOTIDE SEQUENCE [LARGE SCALE GENOMIC DNA]</scope>
    <source>
        <strain evidence="2">CGMCC 1.10130</strain>
    </source>
</reference>
<evidence type="ECO:0000313" key="2">
    <source>
        <dbReference type="Proteomes" id="UP000619743"/>
    </source>
</evidence>
<proteinExistence type="predicted"/>
<keyword evidence="2" id="KW-1185">Reference proteome</keyword>
<sequence>MNDNFLRLNQLIQSEKLFNNALGNVSNIGNLKYLVLSDPKTASTTVADSLQFSINGTKKKDNVIHMHSNETCLHRLFPILKENDVGIKELVELRNSVNRNKLVIFTIYREPIGRGISHFFEDLDYRHGINADSKNINKFDYLKELFLSTQIGYLWPRHVHWQINKYFGLDLFKSNYDPSLGYGYLEGDMADLIVINMPSLDSASSFVKEKCNLDSFVLNDSNLSSNKWYSEVYKRLVSEIELPKEILDRVVWLEEPYLDFFFGNDSNNYKHDLYRRFGYDYLPFSKDIAPATPEILPDLEYENALYARRLSYIHDVQYD</sequence>